<gene>
    <name evidence="1" type="ORF">SJ059_21210</name>
</gene>
<proteinExistence type="predicted"/>
<evidence type="ECO:0008006" key="3">
    <source>
        <dbReference type="Google" id="ProtNLM"/>
    </source>
</evidence>
<dbReference type="RefSeq" id="WP_015368771.1">
    <property type="nucleotide sequence ID" value="NZ_BGNX01000026.1"/>
</dbReference>
<name>A0AAW9E714_KLEAE</name>
<organism evidence="1 2">
    <name type="scientific">Klebsiella aerogenes</name>
    <name type="common">Enterobacter aerogenes</name>
    <dbReference type="NCBI Taxonomy" id="548"/>
    <lineage>
        <taxon>Bacteria</taxon>
        <taxon>Pseudomonadati</taxon>
        <taxon>Pseudomonadota</taxon>
        <taxon>Gammaproteobacteria</taxon>
        <taxon>Enterobacterales</taxon>
        <taxon>Enterobacteriaceae</taxon>
        <taxon>Klebsiella/Raoultella group</taxon>
        <taxon>Klebsiella</taxon>
    </lineage>
</organism>
<evidence type="ECO:0000313" key="2">
    <source>
        <dbReference type="Proteomes" id="UP001279012"/>
    </source>
</evidence>
<dbReference type="AlphaFoldDB" id="A0AAW9E714"/>
<dbReference type="EMBL" id="JAWZZT010000022">
    <property type="protein sequence ID" value="MDX7016975.1"/>
    <property type="molecule type" value="Genomic_DNA"/>
</dbReference>
<comment type="caution">
    <text evidence="1">The sequence shown here is derived from an EMBL/GenBank/DDBJ whole genome shotgun (WGS) entry which is preliminary data.</text>
</comment>
<dbReference type="Proteomes" id="UP001279012">
    <property type="component" value="Unassembled WGS sequence"/>
</dbReference>
<accession>A0AAW9E714</accession>
<protein>
    <recommendedName>
        <fullName evidence="3">Chemotaxis protein CheW</fullName>
    </recommendedName>
</protein>
<reference evidence="1" key="1">
    <citation type="submission" date="2023-11" db="EMBL/GenBank/DDBJ databases">
        <title>Detection of rare carbapenemases in Enterobacterales - comparison of two colorimetric and two CIM-based carbapenemase assays.</title>
        <authorList>
            <person name="Schaffarczyk L."/>
            <person name="Noster J."/>
            <person name="Stelzer Y."/>
            <person name="Sattler J."/>
            <person name="Gatermann S."/>
            <person name="Hamprecht A."/>
        </authorList>
    </citation>
    <scope>NUCLEOTIDE SEQUENCE</scope>
    <source>
        <strain evidence="1">CIM-Cont-037</strain>
    </source>
</reference>
<evidence type="ECO:0000313" key="1">
    <source>
        <dbReference type="EMBL" id="MDX7016975.1"/>
    </source>
</evidence>
<sequence>MDTLEWFNADEFPFLTTSFHPPYVYAPPAVYVIRIAEMPVMGPGAHKKATVFVASITK</sequence>